<evidence type="ECO:0000256" key="9">
    <source>
        <dbReference type="ARBA" id="ARBA00030455"/>
    </source>
</evidence>
<dbReference type="PANTHER" id="PTHR42938:SF47">
    <property type="entry name" value="HYDROXYPYRUVATE REDUCTASE"/>
    <property type="match status" value="1"/>
</dbReference>
<keyword evidence="15" id="KW-1185">Reference proteome</keyword>
<evidence type="ECO:0000256" key="6">
    <source>
        <dbReference type="ARBA" id="ARBA00021582"/>
    </source>
</evidence>
<comment type="catalytic activity">
    <reaction evidence="11">
        <text>(2R)-3-phosphoglycerate + NAD(+) = 3-phosphooxypyruvate + NADH + H(+)</text>
        <dbReference type="Rhea" id="RHEA:12641"/>
        <dbReference type="ChEBI" id="CHEBI:15378"/>
        <dbReference type="ChEBI" id="CHEBI:18110"/>
        <dbReference type="ChEBI" id="CHEBI:57540"/>
        <dbReference type="ChEBI" id="CHEBI:57945"/>
        <dbReference type="ChEBI" id="CHEBI:58272"/>
        <dbReference type="EC" id="1.1.1.95"/>
    </reaction>
</comment>
<feature type="domain" description="ACT" evidence="13">
    <location>
        <begin position="318"/>
        <end position="388"/>
    </location>
</feature>
<dbReference type="InterPro" id="IPR006139">
    <property type="entry name" value="D-isomer_2_OHA_DH_cat_dom"/>
</dbReference>
<dbReference type="EC" id="1.1.1.399" evidence="4"/>
<comment type="pathway">
    <text evidence="2">Amino-acid biosynthesis; L-serine biosynthesis; L-serine from 3-phospho-D-glycerate: step 1/3.</text>
</comment>
<comment type="caution">
    <text evidence="14">The sequence shown here is derived from an EMBL/GenBank/DDBJ whole genome shotgun (WGS) entry which is preliminary data.</text>
</comment>
<dbReference type="InterPro" id="IPR045865">
    <property type="entry name" value="ACT-like_dom_sf"/>
</dbReference>
<dbReference type="EC" id="1.1.1.95" evidence="5"/>
<dbReference type="AlphaFoldDB" id="A0AA37DG67"/>
<dbReference type="SUPFAM" id="SSF55021">
    <property type="entry name" value="ACT-like"/>
    <property type="match status" value="1"/>
</dbReference>
<keyword evidence="8" id="KW-0520">NAD</keyword>
<dbReference type="Proteomes" id="UP000018466">
    <property type="component" value="Unassembled WGS sequence"/>
</dbReference>
<dbReference type="GO" id="GO:0051287">
    <property type="term" value="F:NAD binding"/>
    <property type="evidence" value="ECO:0007669"/>
    <property type="project" value="InterPro"/>
</dbReference>
<keyword evidence="7 12" id="KW-0560">Oxidoreductase</keyword>
<dbReference type="GeneID" id="86941164"/>
<dbReference type="EMBL" id="AGEL01000007">
    <property type="protein sequence ID" value="EHO16721.1"/>
    <property type="molecule type" value="Genomic_DNA"/>
</dbReference>
<dbReference type="PANTHER" id="PTHR42938">
    <property type="entry name" value="FORMATE DEHYDROGENASE 1"/>
    <property type="match status" value="1"/>
</dbReference>
<reference evidence="14 15" key="1">
    <citation type="submission" date="2011-10" db="EMBL/GenBank/DDBJ databases">
        <title>The Genome Sequence of Lachnospiraceae bacterium ACC2.</title>
        <authorList>
            <consortium name="The Broad Institute Genome Sequencing Platform"/>
            <person name="Earl A."/>
            <person name="Ward D."/>
            <person name="Feldgarden M."/>
            <person name="Gevers D."/>
            <person name="Sizova M."/>
            <person name="Hazen A."/>
            <person name="Epstein S."/>
            <person name="Young S.K."/>
            <person name="Zeng Q."/>
            <person name="Gargeya S."/>
            <person name="Fitzgerald M."/>
            <person name="Haas B."/>
            <person name="Abouelleil A."/>
            <person name="Alvarado L."/>
            <person name="Arachchi H.M."/>
            <person name="Berlin A."/>
            <person name="Brown A."/>
            <person name="Chapman S.B."/>
            <person name="Chen Z."/>
            <person name="Dunbar C."/>
            <person name="Freedman E."/>
            <person name="Gearin G."/>
            <person name="Goldberg J."/>
            <person name="Griggs A."/>
            <person name="Gujja S."/>
            <person name="Heiman D."/>
            <person name="Howarth C."/>
            <person name="Larson L."/>
            <person name="Lui A."/>
            <person name="MacDonald P.J.P."/>
            <person name="Montmayeur A."/>
            <person name="Murphy C."/>
            <person name="Neiman D."/>
            <person name="Pearson M."/>
            <person name="Priest M."/>
            <person name="Roberts A."/>
            <person name="Saif S."/>
            <person name="Shea T."/>
            <person name="Shenoy N."/>
            <person name="Sisk P."/>
            <person name="Stolte C."/>
            <person name="Sykes S."/>
            <person name="Wortman J."/>
            <person name="Nusbaum C."/>
            <person name="Birren B."/>
        </authorList>
    </citation>
    <scope>NUCLEOTIDE SEQUENCE [LARGE SCALE GENOMIC DNA]</scope>
    <source>
        <strain evidence="14 15">ACC2</strain>
    </source>
</reference>
<dbReference type="Gene3D" id="3.30.70.260">
    <property type="match status" value="1"/>
</dbReference>
<evidence type="ECO:0000256" key="8">
    <source>
        <dbReference type="ARBA" id="ARBA00023027"/>
    </source>
</evidence>
<dbReference type="Gene3D" id="3.40.50.720">
    <property type="entry name" value="NAD(P)-binding Rossmann-like Domain"/>
    <property type="match status" value="2"/>
</dbReference>
<dbReference type="Pfam" id="PF02826">
    <property type="entry name" value="2-Hacid_dh_C"/>
    <property type="match status" value="1"/>
</dbReference>
<evidence type="ECO:0000313" key="15">
    <source>
        <dbReference type="Proteomes" id="UP000018466"/>
    </source>
</evidence>
<comment type="catalytic activity">
    <reaction evidence="10">
        <text>(R)-2-hydroxyglutarate + NAD(+) = 2-oxoglutarate + NADH + H(+)</text>
        <dbReference type="Rhea" id="RHEA:49612"/>
        <dbReference type="ChEBI" id="CHEBI:15378"/>
        <dbReference type="ChEBI" id="CHEBI:15801"/>
        <dbReference type="ChEBI" id="CHEBI:16810"/>
        <dbReference type="ChEBI" id="CHEBI:57540"/>
        <dbReference type="ChEBI" id="CHEBI:57945"/>
        <dbReference type="EC" id="1.1.1.399"/>
    </reaction>
</comment>
<dbReference type="SUPFAM" id="SSF52283">
    <property type="entry name" value="Formate/glycerate dehydrogenase catalytic domain-like"/>
    <property type="match status" value="1"/>
</dbReference>
<dbReference type="InterPro" id="IPR002912">
    <property type="entry name" value="ACT_dom"/>
</dbReference>
<evidence type="ECO:0000256" key="5">
    <source>
        <dbReference type="ARBA" id="ARBA00013143"/>
    </source>
</evidence>
<sequence>MFHIYRKNAISEEGLKSLLPHFALTDEQEEAEGILVRSADMHEEKLGAATLAVARAGAGVNNIPLERFAEEGVVVFNTPGANANSVKELVLCGLLLAARNVLPAVEWLREKQGEADIAKVAEQGKKQFVGTEIRGKKLGVIGLGAIGAEVANAAVALGMEVYGYDPYLSVNGAWRITKEARHATSLEELCKQCDYITIHVPLTDKNPGMIGEKEIAAMKEGVVFLNFSRDKLVDEQAMGRALESGKVRLYVTDFANPLSMTFPQAIVTPHLGASTEEAEDHCAVMAVKELMDYLDNGNIRNSVNYPDCDMGVPVGAQRIALLHKNVPNMIGQISSVLAKQNINIDNMTNKSRGAYAYTLLDLETRLTAEDEAALRAIPGVIRFRAVTGG</sequence>
<name>A0AA37DG67_9FIRM</name>
<evidence type="ECO:0000256" key="7">
    <source>
        <dbReference type="ARBA" id="ARBA00023002"/>
    </source>
</evidence>
<dbReference type="PROSITE" id="PS51671">
    <property type="entry name" value="ACT"/>
    <property type="match status" value="1"/>
</dbReference>
<evidence type="ECO:0000256" key="3">
    <source>
        <dbReference type="ARBA" id="ARBA00005854"/>
    </source>
</evidence>
<dbReference type="CDD" id="cd04901">
    <property type="entry name" value="ACT_3PGDH"/>
    <property type="match status" value="1"/>
</dbReference>
<dbReference type="GO" id="GO:0004617">
    <property type="term" value="F:phosphoglycerate dehydrogenase activity"/>
    <property type="evidence" value="ECO:0007669"/>
    <property type="project" value="UniProtKB-EC"/>
</dbReference>
<dbReference type="CDD" id="cd12174">
    <property type="entry name" value="PGDH_like_3"/>
    <property type="match status" value="1"/>
</dbReference>
<evidence type="ECO:0000256" key="1">
    <source>
        <dbReference type="ARBA" id="ARBA00003800"/>
    </source>
</evidence>
<accession>A0AA37DG67</accession>
<dbReference type="PROSITE" id="PS00065">
    <property type="entry name" value="D_2_HYDROXYACID_DH_1"/>
    <property type="match status" value="1"/>
</dbReference>
<gene>
    <name evidence="14" type="ORF">HMPREF9623_01420</name>
</gene>
<evidence type="ECO:0000256" key="4">
    <source>
        <dbReference type="ARBA" id="ARBA00013001"/>
    </source>
</evidence>
<dbReference type="InterPro" id="IPR029752">
    <property type="entry name" value="D-isomer_DH_CS1"/>
</dbReference>
<comment type="function">
    <text evidence="1">Catalyzes the reversible oxidation of 3-phospho-D-glycerate to 3-phosphonooxypyruvate, the first step of the phosphorylated L-serine biosynthesis pathway. Also catalyzes the reversible oxidation of 2-hydroxyglutarate to 2-oxoglutarate.</text>
</comment>
<evidence type="ECO:0000259" key="13">
    <source>
        <dbReference type="PROSITE" id="PS51671"/>
    </source>
</evidence>
<evidence type="ECO:0000256" key="11">
    <source>
        <dbReference type="ARBA" id="ARBA00048731"/>
    </source>
</evidence>
<dbReference type="SUPFAM" id="SSF51735">
    <property type="entry name" value="NAD(P)-binding Rossmann-fold domains"/>
    <property type="match status" value="1"/>
</dbReference>
<dbReference type="InterPro" id="IPR006140">
    <property type="entry name" value="D-isomer_DH_NAD-bd"/>
</dbReference>
<proteinExistence type="inferred from homology"/>
<organism evidence="14 15">
    <name type="scientific">Stomatobaculum longum</name>
    <dbReference type="NCBI Taxonomy" id="796942"/>
    <lineage>
        <taxon>Bacteria</taxon>
        <taxon>Bacillati</taxon>
        <taxon>Bacillota</taxon>
        <taxon>Clostridia</taxon>
        <taxon>Lachnospirales</taxon>
        <taxon>Lachnospiraceae</taxon>
        <taxon>Stomatobaculum</taxon>
    </lineage>
</organism>
<dbReference type="Pfam" id="PF00389">
    <property type="entry name" value="2-Hacid_dh"/>
    <property type="match status" value="1"/>
</dbReference>
<dbReference type="InterPro" id="IPR036291">
    <property type="entry name" value="NAD(P)-bd_dom_sf"/>
</dbReference>
<comment type="similarity">
    <text evidence="3 12">Belongs to the D-isomer specific 2-hydroxyacid dehydrogenase family.</text>
</comment>
<evidence type="ECO:0000256" key="12">
    <source>
        <dbReference type="RuleBase" id="RU003719"/>
    </source>
</evidence>
<protein>
    <recommendedName>
        <fullName evidence="6">D-3-phosphoglycerate dehydrogenase</fullName>
        <ecNumber evidence="4">1.1.1.399</ecNumber>
        <ecNumber evidence="5">1.1.1.95</ecNumber>
    </recommendedName>
    <alternativeName>
        <fullName evidence="9">2-oxoglutarate reductase</fullName>
    </alternativeName>
</protein>
<evidence type="ECO:0000256" key="2">
    <source>
        <dbReference type="ARBA" id="ARBA00005216"/>
    </source>
</evidence>
<dbReference type="RefSeq" id="WP_009533252.1">
    <property type="nucleotide sequence ID" value="NZ_CAUOLT010000013.1"/>
</dbReference>
<evidence type="ECO:0000313" key="14">
    <source>
        <dbReference type="EMBL" id="EHO16721.1"/>
    </source>
</evidence>
<evidence type="ECO:0000256" key="10">
    <source>
        <dbReference type="ARBA" id="ARBA00048126"/>
    </source>
</evidence>